<feature type="region of interest" description="Disordered" evidence="1">
    <location>
        <begin position="40"/>
        <end position="68"/>
    </location>
</feature>
<name>A0A0E0LKE3_ORYPU</name>
<proteinExistence type="predicted"/>
<dbReference type="Proteomes" id="UP000026962">
    <property type="component" value="Chromosome 7"/>
</dbReference>
<keyword evidence="3" id="KW-1185">Reference proteome</keyword>
<sequence>MVICNVFLLLATNRRVNSTASTLLPSPSPPLYRQKKNPCRLQGEAEVMGASTPQPRKMEAARRDRLQR</sequence>
<accession>A0A0E0LKE3</accession>
<evidence type="ECO:0000313" key="3">
    <source>
        <dbReference type="Proteomes" id="UP000026962"/>
    </source>
</evidence>
<dbReference type="Gramene" id="OPUNC07G12420.1">
    <property type="protein sequence ID" value="OPUNC07G12420.1"/>
    <property type="gene ID" value="OPUNC07G12420"/>
</dbReference>
<reference evidence="2" key="2">
    <citation type="submission" date="2018-05" db="EMBL/GenBank/DDBJ databases">
        <title>OpunRS2 (Oryza punctata Reference Sequence Version 2).</title>
        <authorList>
            <person name="Zhang J."/>
            <person name="Kudrna D."/>
            <person name="Lee S."/>
            <person name="Talag J."/>
            <person name="Welchert J."/>
            <person name="Wing R.A."/>
        </authorList>
    </citation>
    <scope>NUCLEOTIDE SEQUENCE [LARGE SCALE GENOMIC DNA]</scope>
</reference>
<dbReference type="AlphaFoldDB" id="A0A0E0LKE3"/>
<reference evidence="2" key="1">
    <citation type="submission" date="2015-04" db="UniProtKB">
        <authorList>
            <consortium name="EnsemblPlants"/>
        </authorList>
    </citation>
    <scope>IDENTIFICATION</scope>
</reference>
<feature type="compositionally biased region" description="Basic and acidic residues" evidence="1">
    <location>
        <begin position="56"/>
        <end position="68"/>
    </location>
</feature>
<dbReference type="EnsemblPlants" id="OPUNC07G12420.1">
    <property type="protein sequence ID" value="OPUNC07G12420.1"/>
    <property type="gene ID" value="OPUNC07G12420"/>
</dbReference>
<dbReference type="HOGENOM" id="CLU_2798404_0_0_1"/>
<evidence type="ECO:0000313" key="2">
    <source>
        <dbReference type="EnsemblPlants" id="OPUNC07G12420.1"/>
    </source>
</evidence>
<evidence type="ECO:0000256" key="1">
    <source>
        <dbReference type="SAM" id="MobiDB-lite"/>
    </source>
</evidence>
<organism evidence="2">
    <name type="scientific">Oryza punctata</name>
    <name type="common">Red rice</name>
    <dbReference type="NCBI Taxonomy" id="4537"/>
    <lineage>
        <taxon>Eukaryota</taxon>
        <taxon>Viridiplantae</taxon>
        <taxon>Streptophyta</taxon>
        <taxon>Embryophyta</taxon>
        <taxon>Tracheophyta</taxon>
        <taxon>Spermatophyta</taxon>
        <taxon>Magnoliopsida</taxon>
        <taxon>Liliopsida</taxon>
        <taxon>Poales</taxon>
        <taxon>Poaceae</taxon>
        <taxon>BOP clade</taxon>
        <taxon>Oryzoideae</taxon>
        <taxon>Oryzeae</taxon>
        <taxon>Oryzinae</taxon>
        <taxon>Oryza</taxon>
    </lineage>
</organism>
<protein>
    <submittedName>
        <fullName evidence="2">Uncharacterized protein</fullName>
    </submittedName>
</protein>